<organism evidence="1 2">
    <name type="scientific">Gossypium australe</name>
    <dbReference type="NCBI Taxonomy" id="47621"/>
    <lineage>
        <taxon>Eukaryota</taxon>
        <taxon>Viridiplantae</taxon>
        <taxon>Streptophyta</taxon>
        <taxon>Embryophyta</taxon>
        <taxon>Tracheophyta</taxon>
        <taxon>Spermatophyta</taxon>
        <taxon>Magnoliopsida</taxon>
        <taxon>eudicotyledons</taxon>
        <taxon>Gunneridae</taxon>
        <taxon>Pentapetalae</taxon>
        <taxon>rosids</taxon>
        <taxon>malvids</taxon>
        <taxon>Malvales</taxon>
        <taxon>Malvaceae</taxon>
        <taxon>Malvoideae</taxon>
        <taxon>Gossypium</taxon>
    </lineage>
</organism>
<protein>
    <submittedName>
        <fullName evidence="1">Putative WD repeat-containing protein C2A9.03-like</fullName>
    </submittedName>
</protein>
<keyword evidence="2" id="KW-1185">Reference proteome</keyword>
<comment type="caution">
    <text evidence="1">The sequence shown here is derived from an EMBL/GenBank/DDBJ whole genome shotgun (WGS) entry which is preliminary data.</text>
</comment>
<dbReference type="EMBL" id="SMMG02000155">
    <property type="protein sequence ID" value="KAA3450188.1"/>
    <property type="molecule type" value="Genomic_DNA"/>
</dbReference>
<name>A0A5B6TY97_9ROSI</name>
<accession>A0A5B6TY97</accession>
<dbReference type="AlphaFoldDB" id="A0A5B6TY97"/>
<dbReference type="OrthoDB" id="1702682at2759"/>
<evidence type="ECO:0000313" key="1">
    <source>
        <dbReference type="EMBL" id="KAA3450188.1"/>
    </source>
</evidence>
<proteinExistence type="predicted"/>
<sequence length="60" mass="6786">MKDILSKKKKFTDIETISLTEGCSAVLTNKLPPKLKDPRSFTVTPQTRPISFDQIWYATG</sequence>
<evidence type="ECO:0000313" key="2">
    <source>
        <dbReference type="Proteomes" id="UP000325315"/>
    </source>
</evidence>
<gene>
    <name evidence="1" type="ORF">EPI10_034339</name>
</gene>
<reference evidence="1" key="1">
    <citation type="submission" date="2019-08" db="EMBL/GenBank/DDBJ databases">
        <authorList>
            <person name="Liu F."/>
        </authorList>
    </citation>
    <scope>NUCLEOTIDE SEQUENCE [LARGE SCALE GENOMIC DNA]</scope>
    <source>
        <strain evidence="1">PA1801</strain>
        <tissue evidence="1">Leaf</tissue>
    </source>
</reference>
<dbReference type="Proteomes" id="UP000325315">
    <property type="component" value="Unassembled WGS sequence"/>
</dbReference>